<reference evidence="2" key="1">
    <citation type="submission" date="2022-11" db="EMBL/GenBank/DDBJ databases">
        <authorList>
            <person name="Morgan W.R."/>
            <person name="Tartar A."/>
        </authorList>
    </citation>
    <scope>NUCLEOTIDE SEQUENCE</scope>
    <source>
        <strain evidence="2">ARSEF 373</strain>
    </source>
</reference>
<dbReference type="AlphaFoldDB" id="A0AAV2YZX8"/>
<reference evidence="2" key="2">
    <citation type="journal article" date="2023" name="Microbiol Resour">
        <title>Decontamination and Annotation of the Draft Genome Sequence of the Oomycete Lagenidium giganteum ARSEF 373.</title>
        <authorList>
            <person name="Morgan W.R."/>
            <person name="Tartar A."/>
        </authorList>
    </citation>
    <scope>NUCLEOTIDE SEQUENCE</scope>
    <source>
        <strain evidence="2">ARSEF 373</strain>
    </source>
</reference>
<protein>
    <submittedName>
        <fullName evidence="2">Uncharacterized protein</fullName>
    </submittedName>
</protein>
<comment type="caution">
    <text evidence="2">The sequence shown here is derived from an EMBL/GenBank/DDBJ whole genome shotgun (WGS) entry which is preliminary data.</text>
</comment>
<evidence type="ECO:0000313" key="3">
    <source>
        <dbReference type="Proteomes" id="UP001146120"/>
    </source>
</evidence>
<sequence length="319" mass="36342">MATEGNNFDDDVATAPTPYTGNDDDDEEMPHYMLPNFSSILPEFANTEADHIRSAFSSGNYHSLLKVPVRLAPNAVNQSRYEQMEENRLGQQKVGKIVTKHGLFNQFEYTPSRYSLADELAQMERLQSEAKRMEISGQDFVSGSDAKKLKYEDAFGDTGFRYPHLEEPYPDLRDEERHKKWLEEKKILHGAFVPSGHRLPVDAMTRKLLPDIIKEMHEVLSQDWAGVEFAVAPTEDDNISVRFSENSIESEVGLIAFMNVFCRSHRVALKYNLQKVAEDWNSKPGDGGLYFVFRPPWVKNRARELLPLAAVIKSNGARK</sequence>
<keyword evidence="3" id="KW-1185">Reference proteome</keyword>
<organism evidence="2 3">
    <name type="scientific">Lagenidium giganteum</name>
    <dbReference type="NCBI Taxonomy" id="4803"/>
    <lineage>
        <taxon>Eukaryota</taxon>
        <taxon>Sar</taxon>
        <taxon>Stramenopiles</taxon>
        <taxon>Oomycota</taxon>
        <taxon>Peronosporomycetes</taxon>
        <taxon>Pythiales</taxon>
        <taxon>Pythiaceae</taxon>
    </lineage>
</organism>
<evidence type="ECO:0000313" key="2">
    <source>
        <dbReference type="EMBL" id="DBA00643.1"/>
    </source>
</evidence>
<feature type="region of interest" description="Disordered" evidence="1">
    <location>
        <begin position="1"/>
        <end position="29"/>
    </location>
</feature>
<dbReference type="EMBL" id="DAKRPA010000060">
    <property type="protein sequence ID" value="DBA00643.1"/>
    <property type="molecule type" value="Genomic_DNA"/>
</dbReference>
<proteinExistence type="predicted"/>
<gene>
    <name evidence="2" type="ORF">N0F65_003572</name>
</gene>
<accession>A0AAV2YZX8</accession>
<name>A0AAV2YZX8_9STRA</name>
<dbReference type="PANTHER" id="PTHR40430:SF1">
    <property type="entry name" value="T. BRUCEI SPP.-SPECIFIC PROTEIN"/>
    <property type="match status" value="1"/>
</dbReference>
<dbReference type="Proteomes" id="UP001146120">
    <property type="component" value="Unassembled WGS sequence"/>
</dbReference>
<evidence type="ECO:0000256" key="1">
    <source>
        <dbReference type="SAM" id="MobiDB-lite"/>
    </source>
</evidence>
<dbReference type="PANTHER" id="PTHR40430">
    <property type="entry name" value="T. BRUCEI SPP.-SPECIFIC PROTEIN"/>
    <property type="match status" value="1"/>
</dbReference>